<dbReference type="EMBL" id="VSSQ01000004">
    <property type="protein sequence ID" value="MPL57187.1"/>
    <property type="molecule type" value="Genomic_DNA"/>
</dbReference>
<proteinExistence type="predicted"/>
<organism evidence="1">
    <name type="scientific">bioreactor metagenome</name>
    <dbReference type="NCBI Taxonomy" id="1076179"/>
    <lineage>
        <taxon>unclassified sequences</taxon>
        <taxon>metagenomes</taxon>
        <taxon>ecological metagenomes</taxon>
    </lineage>
</organism>
<comment type="caution">
    <text evidence="1">The sequence shown here is derived from an EMBL/GenBank/DDBJ whole genome shotgun (WGS) entry which is preliminary data.</text>
</comment>
<evidence type="ECO:0000313" key="1">
    <source>
        <dbReference type="EMBL" id="MPL57187.1"/>
    </source>
</evidence>
<name>A0A644SSA3_9ZZZZ</name>
<protein>
    <recommendedName>
        <fullName evidence="2">NAD-specific glutamate dehydrogenase</fullName>
    </recommendedName>
</protein>
<reference evidence="1" key="1">
    <citation type="submission" date="2019-08" db="EMBL/GenBank/DDBJ databases">
        <authorList>
            <person name="Kucharzyk K."/>
            <person name="Murdoch R.W."/>
            <person name="Higgins S."/>
            <person name="Loffler F."/>
        </authorList>
    </citation>
    <scope>NUCLEOTIDE SEQUENCE</scope>
</reference>
<gene>
    <name evidence="1" type="ORF">SDC9_02685</name>
</gene>
<evidence type="ECO:0008006" key="2">
    <source>
        <dbReference type="Google" id="ProtNLM"/>
    </source>
</evidence>
<accession>A0A644SSA3</accession>
<sequence>MAQHGSADDFVLNVLAQLDEEGAVASHAHNQIAEVLGVLLRIKQSLVIQVVELHFAVAQDAGRADEGDDALFAFGGIQQAGHELEVVHHADVHVVVGHLGHALDDGGGAFDVRALGGADAVGKGLPCAAAVGGCAKQLAEGRVVGDGQGAVAQNGVERAVLAVLLLGERHKVGGDVVGVVVVVAVLGRGKAVCQHGIVALEVGLEGFVQVFERVLFVFVHKLLDGGHGVHIGGKTAPDHAGAEVVHGAAGGHVAAVFHAAFVHDGHERLGRKVAVHALGNDRGDAGPLGDVADLLLHRGLEFFVGVKLAQVAGVGADLLAVPQRHAVVEHQFNADGPLGVGSGGPLVEAARFLRFHAAHEAVVAGVFNAHALGQHHLDVGVVKVHGGEAHAGTDDGHDFFEVFLRRGVVHAGCQRGLVNTHVAHRVHEQVGQLVGGVAALAGNAAHAHVHKGLVASKELGAALAGEPHHFRHLDQHAASEIKCLAGGHATSFDIGLVEGVHVLVNAANGHAGLVFFNHQQ</sequence>
<dbReference type="AlphaFoldDB" id="A0A644SSA3"/>